<dbReference type="OrthoDB" id="190271at2157"/>
<dbReference type="Pfam" id="PF06283">
    <property type="entry name" value="ThuA"/>
    <property type="match status" value="1"/>
</dbReference>
<evidence type="ECO:0000313" key="2">
    <source>
        <dbReference type="EMBL" id="AEH38991.1"/>
    </source>
</evidence>
<dbReference type="Gene3D" id="3.40.50.880">
    <property type="match status" value="1"/>
</dbReference>
<dbReference type="EMBL" id="CP002840">
    <property type="protein sequence ID" value="AEH38991.1"/>
    <property type="molecule type" value="Genomic_DNA"/>
</dbReference>
<organism evidence="2 3">
    <name type="scientific">Halopiger xanaduensis (strain DSM 18323 / JCM 14033 / SH-6)</name>
    <dbReference type="NCBI Taxonomy" id="797210"/>
    <lineage>
        <taxon>Archaea</taxon>
        <taxon>Methanobacteriati</taxon>
        <taxon>Methanobacteriota</taxon>
        <taxon>Stenosarchaea group</taxon>
        <taxon>Halobacteria</taxon>
        <taxon>Halobacteriales</taxon>
        <taxon>Natrialbaceae</taxon>
        <taxon>Halopiger</taxon>
    </lineage>
</organism>
<feature type="domain" description="ThuA-like" evidence="1">
    <location>
        <begin position="4"/>
        <end position="219"/>
    </location>
</feature>
<evidence type="ECO:0000259" key="1">
    <source>
        <dbReference type="Pfam" id="PF06283"/>
    </source>
</evidence>
<sequence length="242" mass="27417">MTHRITVWNENVHEQESEDVAERYPNGIHGAIADALEAEGRTVQTATLQEPEHGLTEDVLAETDVLVWWSHCANDEVSDEVTERVVDRVHEGMGFVPVHSGKNSKPFKRLMGTTCNIKYRHGGETERIWVADPGHPIADGLPESFEVPSTEMYGEPYDIPEPDRTVFISWFEGGEVFRSGICYRRGRGRIFAFRPGHEEYPIFYQDEIRRVLDNAVEWAAPTEGSDAVWGEAEPLEELDSGY</sequence>
<name>F8DDA2_HALXS</name>
<dbReference type="AlphaFoldDB" id="F8DDA2"/>
<accession>F8DDA2</accession>
<dbReference type="HOGENOM" id="CLU_084426_0_0_2"/>
<protein>
    <recommendedName>
        <fullName evidence="1">ThuA-like domain-containing protein</fullName>
    </recommendedName>
</protein>
<evidence type="ECO:0000313" key="3">
    <source>
        <dbReference type="Proteomes" id="UP000006794"/>
    </source>
</evidence>
<dbReference type="SUPFAM" id="SSF52317">
    <property type="entry name" value="Class I glutamine amidotransferase-like"/>
    <property type="match status" value="1"/>
</dbReference>
<dbReference type="InterPro" id="IPR029010">
    <property type="entry name" value="ThuA-like"/>
</dbReference>
<reference evidence="3" key="1">
    <citation type="journal article" date="2012" name="Stand. Genomic Sci.">
        <title>Complete genome sequence of Halopiger xanaduensis type strain (SH-6(T)).</title>
        <authorList>
            <person name="Anderson I."/>
            <person name="Tindall B.J."/>
            <person name="Rohde M."/>
            <person name="Lucas S."/>
            <person name="Han J."/>
            <person name="Lapidus A."/>
            <person name="Cheng J.F."/>
            <person name="Goodwin L."/>
            <person name="Pitluck S."/>
            <person name="Peters L."/>
            <person name="Pati A."/>
            <person name="Mikhailova N."/>
            <person name="Pagani I."/>
            <person name="Teshima H."/>
            <person name="Han C."/>
            <person name="Tapia R."/>
            <person name="Land M."/>
            <person name="Woyke T."/>
            <person name="Klenk H.P."/>
            <person name="Kyrpides N."/>
            <person name="Ivanova N."/>
        </authorList>
    </citation>
    <scope>NUCLEOTIDE SEQUENCE [LARGE SCALE GENOMIC DNA]</scope>
    <source>
        <strain evidence="3">DSM 18323 / JCM 14033 / SH-6</strain>
        <plasmid evidence="3">Plasmid pHALXA01</plasmid>
    </source>
</reference>
<dbReference type="RefSeq" id="WP_013875719.1">
    <property type="nucleotide sequence ID" value="NC_015658.1"/>
</dbReference>
<gene>
    <name evidence="2" type="ordered locus">Halxa_0388</name>
</gene>
<dbReference type="PIRSF" id="PIRSF030013">
    <property type="entry name" value="ThuA"/>
    <property type="match status" value="1"/>
</dbReference>
<dbReference type="GeneID" id="10795259"/>
<dbReference type="Proteomes" id="UP000006794">
    <property type="component" value="Plasmid pHALXA01"/>
</dbReference>
<dbReference type="InterPro" id="IPR009381">
    <property type="entry name" value="Trehalose_catabolism_ThuA_prok"/>
</dbReference>
<dbReference type="InterPro" id="IPR029062">
    <property type="entry name" value="Class_I_gatase-like"/>
</dbReference>
<dbReference type="KEGG" id="hxa:Halxa_0388"/>
<keyword evidence="3" id="KW-1185">Reference proteome</keyword>
<proteinExistence type="predicted"/>
<geneLocation type="plasmid" evidence="2 3">
    <name>pHALXA01</name>
</geneLocation>
<keyword evidence="2" id="KW-0614">Plasmid</keyword>